<feature type="region of interest" description="Disordered" evidence="6">
    <location>
        <begin position="1698"/>
        <end position="1726"/>
    </location>
</feature>
<dbReference type="InterPro" id="IPR050534">
    <property type="entry name" value="Coronavir_polyprotein_1ab"/>
</dbReference>
<dbReference type="PANTHER" id="PTHR43788">
    <property type="entry name" value="DNA2/NAM7 HELICASE FAMILY MEMBER"/>
    <property type="match status" value="1"/>
</dbReference>
<dbReference type="Proteomes" id="UP000248326">
    <property type="component" value="Unassembled WGS sequence"/>
</dbReference>
<dbReference type="InterPro" id="IPR041679">
    <property type="entry name" value="DNA2/NAM7-like_C"/>
</dbReference>
<keyword evidence="3" id="KW-0378">Hydrolase</keyword>
<evidence type="ECO:0000313" key="11">
    <source>
        <dbReference type="Proteomes" id="UP000248326"/>
    </source>
</evidence>
<dbReference type="InterPro" id="IPR027417">
    <property type="entry name" value="P-loop_NTPase"/>
</dbReference>
<dbReference type="GO" id="GO:0043139">
    <property type="term" value="F:5'-3' DNA helicase activity"/>
    <property type="evidence" value="ECO:0007669"/>
    <property type="project" value="TreeGrafter"/>
</dbReference>
<feature type="domain" description="DNA2/NAM7 helicase helicase" evidence="7">
    <location>
        <begin position="957"/>
        <end position="1092"/>
    </location>
</feature>
<accession>A0A318S882</accession>
<dbReference type="Gene3D" id="3.40.50.300">
    <property type="entry name" value="P-loop containing nucleotide triphosphate hydrolases"/>
    <property type="match status" value="3"/>
</dbReference>
<organism evidence="10 11">
    <name type="scientific">Deinococcus yavapaiensis KR-236</name>
    <dbReference type="NCBI Taxonomy" id="694435"/>
    <lineage>
        <taxon>Bacteria</taxon>
        <taxon>Thermotogati</taxon>
        <taxon>Deinococcota</taxon>
        <taxon>Deinococci</taxon>
        <taxon>Deinococcales</taxon>
        <taxon>Deinococcaceae</taxon>
        <taxon>Deinococcus</taxon>
    </lineage>
</organism>
<comment type="caution">
    <text evidence="10">The sequence shown here is derived from an EMBL/GenBank/DDBJ whole genome shotgun (WGS) entry which is preliminary data.</text>
</comment>
<feature type="domain" description="Restriction endonuclease type II-like" evidence="9">
    <location>
        <begin position="1374"/>
        <end position="1466"/>
    </location>
</feature>
<comment type="similarity">
    <text evidence="1">Belongs to the DNA2/NAM7 helicase family.</text>
</comment>
<evidence type="ECO:0000256" key="3">
    <source>
        <dbReference type="ARBA" id="ARBA00022801"/>
    </source>
</evidence>
<dbReference type="Pfam" id="PF13087">
    <property type="entry name" value="AAA_12"/>
    <property type="match status" value="1"/>
</dbReference>
<dbReference type="InterPro" id="IPR041677">
    <property type="entry name" value="DNA2/NAM7_AAA_11"/>
</dbReference>
<reference evidence="10 11" key="1">
    <citation type="submission" date="2018-06" db="EMBL/GenBank/DDBJ databases">
        <title>Genomic Encyclopedia of Type Strains, Phase IV (KMG-IV): sequencing the most valuable type-strain genomes for metagenomic binning, comparative biology and taxonomic classification.</title>
        <authorList>
            <person name="Goeker M."/>
        </authorList>
    </citation>
    <scope>NUCLEOTIDE SEQUENCE [LARGE SCALE GENOMIC DNA]</scope>
    <source>
        <strain evidence="10 11">DSM 18048</strain>
    </source>
</reference>
<dbReference type="EMBL" id="QJSX01000013">
    <property type="protein sequence ID" value="PYE51991.1"/>
    <property type="molecule type" value="Genomic_DNA"/>
</dbReference>
<evidence type="ECO:0000256" key="6">
    <source>
        <dbReference type="SAM" id="MobiDB-lite"/>
    </source>
</evidence>
<dbReference type="Pfam" id="PF18741">
    <property type="entry name" value="MTES_1575"/>
    <property type="match status" value="1"/>
</dbReference>
<dbReference type="SUPFAM" id="SSF52980">
    <property type="entry name" value="Restriction endonuclease-like"/>
    <property type="match status" value="1"/>
</dbReference>
<keyword evidence="4" id="KW-0347">Helicase</keyword>
<evidence type="ECO:0000259" key="8">
    <source>
        <dbReference type="Pfam" id="PF13087"/>
    </source>
</evidence>
<dbReference type="GO" id="GO:0016787">
    <property type="term" value="F:hydrolase activity"/>
    <property type="evidence" value="ECO:0007669"/>
    <property type="project" value="UniProtKB-KW"/>
</dbReference>
<dbReference type="GO" id="GO:0005524">
    <property type="term" value="F:ATP binding"/>
    <property type="evidence" value="ECO:0007669"/>
    <property type="project" value="UniProtKB-KW"/>
</dbReference>
<proteinExistence type="inferred from homology"/>
<evidence type="ECO:0000256" key="1">
    <source>
        <dbReference type="ARBA" id="ARBA00007913"/>
    </source>
</evidence>
<keyword evidence="11" id="KW-1185">Reference proteome</keyword>
<dbReference type="Pfam" id="PF13086">
    <property type="entry name" value="AAA_11"/>
    <property type="match status" value="2"/>
</dbReference>
<gene>
    <name evidence="10" type="ORF">DES52_11337</name>
</gene>
<evidence type="ECO:0000256" key="5">
    <source>
        <dbReference type="ARBA" id="ARBA00022840"/>
    </source>
</evidence>
<feature type="domain" description="DNA2/NAM7 helicase helicase" evidence="7">
    <location>
        <begin position="365"/>
        <end position="493"/>
    </location>
</feature>
<dbReference type="OrthoDB" id="9757917at2"/>
<evidence type="ECO:0000259" key="7">
    <source>
        <dbReference type="Pfam" id="PF13086"/>
    </source>
</evidence>
<evidence type="ECO:0000313" key="10">
    <source>
        <dbReference type="EMBL" id="PYE51991.1"/>
    </source>
</evidence>
<dbReference type="InterPro" id="IPR011335">
    <property type="entry name" value="Restrct_endonuc-II-like"/>
</dbReference>
<dbReference type="InterPro" id="IPR047187">
    <property type="entry name" value="SF1_C_Upf1"/>
</dbReference>
<dbReference type="RefSeq" id="WP_110887759.1">
    <property type="nucleotide sequence ID" value="NZ_QJSX01000013.1"/>
</dbReference>
<keyword evidence="2" id="KW-0547">Nucleotide-binding</keyword>
<evidence type="ECO:0000259" key="9">
    <source>
        <dbReference type="Pfam" id="PF18741"/>
    </source>
</evidence>
<evidence type="ECO:0000256" key="4">
    <source>
        <dbReference type="ARBA" id="ARBA00022806"/>
    </source>
</evidence>
<sequence length="1726" mass="191730">MDAATTHDRTQRLFRFLQEFTLLKAKPQRTSDNDTLLWLHALPQEPEVRNVARVLPEAAGDEWVSVRKPKFTLAPILPDALKAWAVGPFDDSRKAPTVRPQVIVESQIIDDDLRPKTIQETLFFDEQPHLLTAWEGYQRTWNAWATDDRRVKSVQDVYSKLFKFHQDLQAFGETYELRLGLGYLAWRTPDGADVRRHLLTASANLHFDALAGILTVTAAGDGARTTLEQDMLEPNERPAPSVQEAIALALIEQGEDLWSAETIPGLLETWVNATGDRGAYYADLTPRDVTSDPVVHFAPALILRRRGERSLTAAYQDILRQLPALSGVPNLASFVEKFDAHSTSGDHTSGSGKSGDEVYFPLPANDAQLDIIRRLRRQQGVLVQGPPGTGKSHTIVNLVSHLLATNQRVLVTSHTARALKVLREKFPAELAALCVTHLRGEEGSRAMMEQSVHEVLQRATHRTPWSEREQLEALSRNLETLRQREDRSLDTLHDIRRAETDDLDLFGYRGSAQSIGQALRAEEDAFSWIADLGAPKVDAPLSTSDAQRMLALLRDVTSDEARDVRRALPPLERQVPPEDFIRFVRAEQHAQLEAPTREAARAHPHYPLLRGAPANVRDELTRALSALSAAIESERRRPLAWLPSAIDATLQGQGGVWHDVLTHGDDVLPRVQARAAWLDETTLSGLEGRDRAAVRHDAHTLLEHLKAGGGWGNFLVKPAAVKNRAYLRDDVKIAGRPASTPEALQDLLDHFALTAAFEKLESTWQSLGVTVTGTWPQRVTRLAEQHAALRDLAALTLLLQAARSAVRAVPGLPEPRWWHADDLAALERAVSAATAEEDAAARRRTLEDLLPALDALLTSADAHDVARALRNAIDARDVNAYGAAYTRLQHLHGRRAQLDERDALLDRLNAAAPALADELTPSASDDAWTTRLATFERAWQWMRADARLTELANPDTEVDVRADLAACRQDIRDTLRDLAALKAWSSTLDRLTQREQQALVRWQTAMRRLGKGTGKHAERHRQTAREALEDARTAIPAWIMPLHLVAETFRLTPGMFDVVIVDEASQAGPEALFLAFIAKKIIIVGDDKQIEPEGVGIQLERVDALVKQYLYDFPAPEILGDRKASLFGFGAYAYSPQIGLREHFRCMPEIIAFSSGLSYADQPLIALRQFGADRLAPLVARHVDGGYTLAKRGDKVNPAEARAIVDQFKACLADPRYAGKTFGVISLVGDSQAEEIATMLRAEVPEAELERRKVVCGNAYSFQGDERDVIFLSVVDSPTDGRRATKRSRDDALFQPRYNVAASRARDQLWVVHSVTLEDLHPDDLRASLIRHAGDPEVHAATPLEARRVLELREQAARPGRGRAAPPAPFDSWFEVDVYLDIAERGYRVLPQYELNGYRIDLVVEGRRGRLAVECDGDRWHGPDKYRDDLHRQQTLERAGMQFWRVRGSTYARDPASALDDLWRTLDARGVYPEGDARNFTPREEAVTLAEPIDMGGSTDAVSVIDTPNDPDTPVTPNEPIGATPDAFTLPAYTHWTARTLPDPRSLDSLDPVIDALRDILAVEGPMPCRLAYATYARAAGVNLGKTVQSLLNRAVAKAVRGGVFVQVDEWQRPGQIDKIVRLANTPPVRLRERGPRDFGDVPPSEVRAFMMELLRREPFLADANDEALLFRRVLHAYGAQRLTLKARQVLERAVALSNDDATTPGRAEPPAPSLFDAPLAEEPTA</sequence>
<keyword evidence="5" id="KW-0067">ATP-binding</keyword>
<dbReference type="InterPro" id="IPR049468">
    <property type="entry name" value="Restrct_endonuc-II-like_dom"/>
</dbReference>
<name>A0A318S882_9DEIO</name>
<dbReference type="Gene3D" id="3.40.960.10">
    <property type="entry name" value="VSR Endonuclease"/>
    <property type="match status" value="1"/>
</dbReference>
<protein>
    <submittedName>
        <fullName evidence="10">AAA domain-containing protein</fullName>
    </submittedName>
</protein>
<dbReference type="CDD" id="cd18808">
    <property type="entry name" value="SF1_C_Upf1"/>
    <property type="match status" value="1"/>
</dbReference>
<dbReference type="PANTHER" id="PTHR43788:SF8">
    <property type="entry name" value="DNA-BINDING PROTEIN SMUBP-2"/>
    <property type="match status" value="1"/>
</dbReference>
<dbReference type="SUPFAM" id="SSF52540">
    <property type="entry name" value="P-loop containing nucleoside triphosphate hydrolases"/>
    <property type="match status" value="1"/>
</dbReference>
<feature type="domain" description="DNA2/NAM7 helicase-like C-terminal" evidence="8">
    <location>
        <begin position="1135"/>
        <end position="1313"/>
    </location>
</feature>
<evidence type="ECO:0000256" key="2">
    <source>
        <dbReference type="ARBA" id="ARBA00022741"/>
    </source>
</evidence>